<evidence type="ECO:0000313" key="8">
    <source>
        <dbReference type="EMBL" id="BAS26168.1"/>
    </source>
</evidence>
<dbReference type="UniPathway" id="UPA00068">
    <property type="reaction ID" value="UER00114"/>
</dbReference>
<dbReference type="Gene3D" id="1.20.200.10">
    <property type="entry name" value="Fumarase/aspartase (Central domain)"/>
    <property type="match status" value="1"/>
</dbReference>
<feature type="domain" description="Fumarate lyase N-terminal" evidence="6">
    <location>
        <begin position="90"/>
        <end position="301"/>
    </location>
</feature>
<dbReference type="OrthoDB" id="9769623at2"/>
<reference evidence="9" key="2">
    <citation type="journal article" date="2016" name="Int. J. Syst. Evol. Microbiol.">
        <title>Complete genome sequence and cell structure of Limnochorda pilosa, a Gram-negative spore-former within the phylum Firmicutes.</title>
        <authorList>
            <person name="Watanabe M."/>
            <person name="Kojima H."/>
            <person name="Fukui M."/>
        </authorList>
    </citation>
    <scope>NUCLEOTIDE SEQUENCE [LARGE SCALE GENOMIC DNA]</scope>
    <source>
        <strain evidence="9">HC45</strain>
    </source>
</reference>
<dbReference type="GO" id="GO:0004056">
    <property type="term" value="F:argininosuccinate lyase activity"/>
    <property type="evidence" value="ECO:0007669"/>
    <property type="project" value="UniProtKB-UniRule"/>
</dbReference>
<dbReference type="SUPFAM" id="SSF48557">
    <property type="entry name" value="L-aspartase-like"/>
    <property type="match status" value="1"/>
</dbReference>
<sequence>MSGGRSKSGGSRWDERYVDHVLRPSYELWQQRYWEHFFALQQAHLVALVRAGWLNRSDARAIALALFRVEGSGLRGEPYQGDVEDLFFRVQEQLEAEAGEVAGHLHLARSRNDIDVTLYRMDLRRALLSLHEQVGLLSGALLEQARRHVDTIMPGYTHGQQAQPTTLAHYLAAVLDAVERACRRLEGHYPLVNRSPLGAAAFATSGFTIDRRLQAELLGFDGIVRNSYDAVAATDYLLPFLAECGTLGATLSRFNADLLFWASNEVAALWLPNGLVQASSIMPNKRNPVVLEHIRSRLGRVPALVQQAYALHANVPFGDINDTAENLQPVWHQAVDLLGAAVDLLARVVSELQVDRDLLRRRAGEGFSTVTELADTLVRQRGLSFHHAHAVVARLVEVGREHELPPSTWTPRLLEEVADSTLGRPVSLQEAELQEALDPGHFVDVRRTEGGPAPEQVRAMLDEARAGLEASERWRTDTHARLDAASQQRLQEVQRLVDGANPFDERRGDRSE</sequence>
<comment type="similarity">
    <text evidence="5">Belongs to the lyase 1 family. Argininosuccinate lyase subfamily.</text>
</comment>
<dbReference type="GO" id="GO:0042450">
    <property type="term" value="P:L-arginine biosynthetic process via ornithine"/>
    <property type="evidence" value="ECO:0007669"/>
    <property type="project" value="UniProtKB-UniRule"/>
</dbReference>
<dbReference type="GO" id="GO:0005829">
    <property type="term" value="C:cytosol"/>
    <property type="evidence" value="ECO:0007669"/>
    <property type="project" value="TreeGrafter"/>
</dbReference>
<dbReference type="PANTHER" id="PTHR43814">
    <property type="entry name" value="ARGININOSUCCINATE LYASE"/>
    <property type="match status" value="1"/>
</dbReference>
<organism evidence="8 9">
    <name type="scientific">Limnochorda pilosa</name>
    <dbReference type="NCBI Taxonomy" id="1555112"/>
    <lineage>
        <taxon>Bacteria</taxon>
        <taxon>Bacillati</taxon>
        <taxon>Bacillota</taxon>
        <taxon>Limnochordia</taxon>
        <taxon>Limnochordales</taxon>
        <taxon>Limnochordaceae</taxon>
        <taxon>Limnochorda</taxon>
    </lineage>
</organism>
<dbReference type="RefSeq" id="WP_068133396.1">
    <property type="nucleotide sequence ID" value="NZ_AP014924.1"/>
</dbReference>
<dbReference type="InterPro" id="IPR008948">
    <property type="entry name" value="L-Aspartase-like"/>
</dbReference>
<dbReference type="CDD" id="cd01359">
    <property type="entry name" value="Argininosuccinate_lyase"/>
    <property type="match status" value="1"/>
</dbReference>
<name>A0A0K2SGE3_LIMPI</name>
<keyword evidence="9" id="KW-1185">Reference proteome</keyword>
<comment type="subcellular location">
    <subcellularLocation>
        <location evidence="5">Cytoplasm</location>
    </subcellularLocation>
</comment>
<evidence type="ECO:0000313" key="9">
    <source>
        <dbReference type="Proteomes" id="UP000065807"/>
    </source>
</evidence>
<dbReference type="PANTHER" id="PTHR43814:SF1">
    <property type="entry name" value="ARGININOSUCCINATE LYASE"/>
    <property type="match status" value="1"/>
</dbReference>
<evidence type="ECO:0000256" key="4">
    <source>
        <dbReference type="ARBA" id="ARBA00023239"/>
    </source>
</evidence>
<keyword evidence="5" id="KW-0028">Amino-acid biosynthesis</keyword>
<accession>A0A0K2SGE3</accession>
<dbReference type="NCBIfam" id="TIGR00838">
    <property type="entry name" value="argH"/>
    <property type="match status" value="1"/>
</dbReference>
<dbReference type="KEGG" id="lpil:LIP_0311"/>
<feature type="domain" description="Argininosuccinate lyase C-terminal" evidence="7">
    <location>
        <begin position="367"/>
        <end position="443"/>
    </location>
</feature>
<keyword evidence="5" id="KW-0963">Cytoplasm</keyword>
<dbReference type="STRING" id="1555112.LIP_0311"/>
<dbReference type="EMBL" id="AP014924">
    <property type="protein sequence ID" value="BAS26168.1"/>
    <property type="molecule type" value="Genomic_DNA"/>
</dbReference>
<comment type="pathway">
    <text evidence="1 5">Amino-acid biosynthesis; L-arginine biosynthesis; L-arginine from L-ornithine and carbamoyl phosphate: step 3/3.</text>
</comment>
<dbReference type="InterPro" id="IPR000362">
    <property type="entry name" value="Fumarate_lyase_fam"/>
</dbReference>
<evidence type="ECO:0000256" key="2">
    <source>
        <dbReference type="ARBA" id="ARBA00012338"/>
    </source>
</evidence>
<dbReference type="PRINTS" id="PR00149">
    <property type="entry name" value="FUMRATELYASE"/>
</dbReference>
<dbReference type="InterPro" id="IPR022761">
    <property type="entry name" value="Fumarate_lyase_N"/>
</dbReference>
<dbReference type="EC" id="4.3.2.1" evidence="2 5"/>
<dbReference type="Gene3D" id="1.10.275.10">
    <property type="entry name" value="Fumarase/aspartase (N-terminal domain)"/>
    <property type="match status" value="1"/>
</dbReference>
<keyword evidence="4 5" id="KW-0456">Lyase</keyword>
<dbReference type="Gene3D" id="1.10.40.30">
    <property type="entry name" value="Fumarase/aspartase (C-terminal domain)"/>
    <property type="match status" value="1"/>
</dbReference>
<dbReference type="PATRIC" id="fig|1555112.3.peg.325"/>
<dbReference type="Proteomes" id="UP000065807">
    <property type="component" value="Chromosome"/>
</dbReference>
<comment type="catalytic activity">
    <reaction evidence="5">
        <text>2-(N(omega)-L-arginino)succinate = fumarate + L-arginine</text>
        <dbReference type="Rhea" id="RHEA:24020"/>
        <dbReference type="ChEBI" id="CHEBI:29806"/>
        <dbReference type="ChEBI" id="CHEBI:32682"/>
        <dbReference type="ChEBI" id="CHEBI:57472"/>
        <dbReference type="EC" id="4.3.2.1"/>
    </reaction>
</comment>
<dbReference type="Pfam" id="PF14698">
    <property type="entry name" value="ASL_C2"/>
    <property type="match status" value="1"/>
</dbReference>
<reference evidence="9" key="1">
    <citation type="submission" date="2015-07" db="EMBL/GenBank/DDBJ databases">
        <title>Complete genome sequence and phylogenetic analysis of Limnochorda pilosa.</title>
        <authorList>
            <person name="Watanabe M."/>
            <person name="Kojima H."/>
            <person name="Fukui M."/>
        </authorList>
    </citation>
    <scope>NUCLEOTIDE SEQUENCE [LARGE SCALE GENOMIC DNA]</scope>
    <source>
        <strain evidence="9">HC45</strain>
    </source>
</reference>
<dbReference type="PRINTS" id="PR00145">
    <property type="entry name" value="ARGSUCLYASE"/>
</dbReference>
<dbReference type="InterPro" id="IPR009049">
    <property type="entry name" value="Argininosuccinate_lyase"/>
</dbReference>
<dbReference type="AlphaFoldDB" id="A0A0K2SGE3"/>
<keyword evidence="3 5" id="KW-0055">Arginine biosynthesis</keyword>
<gene>
    <name evidence="5" type="primary">argH</name>
    <name evidence="8" type="ORF">LIP_0311</name>
</gene>
<dbReference type="Pfam" id="PF00206">
    <property type="entry name" value="Lyase_1"/>
    <property type="match status" value="1"/>
</dbReference>
<protein>
    <recommendedName>
        <fullName evidence="2 5">Argininosuccinate lyase</fullName>
        <shortName evidence="5">ASAL</shortName>
        <ecNumber evidence="2 5">4.3.2.1</ecNumber>
    </recommendedName>
    <alternativeName>
        <fullName evidence="5">Arginosuccinase</fullName>
    </alternativeName>
</protein>
<dbReference type="InterPro" id="IPR024083">
    <property type="entry name" value="Fumarase/histidase_N"/>
</dbReference>
<evidence type="ECO:0000256" key="3">
    <source>
        <dbReference type="ARBA" id="ARBA00022571"/>
    </source>
</evidence>
<dbReference type="InterPro" id="IPR029419">
    <property type="entry name" value="Arg_succ_lyase_C"/>
</dbReference>
<evidence type="ECO:0000259" key="7">
    <source>
        <dbReference type="Pfam" id="PF14698"/>
    </source>
</evidence>
<evidence type="ECO:0000256" key="1">
    <source>
        <dbReference type="ARBA" id="ARBA00004941"/>
    </source>
</evidence>
<dbReference type="HAMAP" id="MF_00006">
    <property type="entry name" value="Arg_succ_lyase"/>
    <property type="match status" value="1"/>
</dbReference>
<evidence type="ECO:0000256" key="5">
    <source>
        <dbReference type="HAMAP-Rule" id="MF_00006"/>
    </source>
</evidence>
<evidence type="ECO:0000259" key="6">
    <source>
        <dbReference type="Pfam" id="PF00206"/>
    </source>
</evidence>
<proteinExistence type="inferred from homology"/>